<organism evidence="5 6">
    <name type="scientific">Pseudoxanthomonas winnipegensis</name>
    <dbReference type="NCBI Taxonomy" id="2480810"/>
    <lineage>
        <taxon>Bacteria</taxon>
        <taxon>Pseudomonadati</taxon>
        <taxon>Pseudomonadota</taxon>
        <taxon>Gammaproteobacteria</taxon>
        <taxon>Lysobacterales</taxon>
        <taxon>Lysobacteraceae</taxon>
        <taxon>Pseudoxanthomonas</taxon>
    </lineage>
</organism>
<feature type="domain" description="CENP-V/GFA" evidence="4">
    <location>
        <begin position="3"/>
        <end position="111"/>
    </location>
</feature>
<comment type="similarity">
    <text evidence="1">Belongs to the Gfa family.</text>
</comment>
<dbReference type="Gene3D" id="2.170.150.70">
    <property type="match status" value="1"/>
</dbReference>
<keyword evidence="3" id="KW-0862">Zinc</keyword>
<gene>
    <name evidence="5" type="ORF">EA661_14135</name>
</gene>
<sequence length="115" mass="12460">MHHAGSCHCGAIDFTVTVEVREVIDCNCSLCRRRGGLLWFAPRAAFSLRSDPGAVQTYTFHSHTLRHHFCATCGIAPYSEGTGPDGAAMVAINARCLPQLDLASLTILPYDGARR</sequence>
<name>A0A4Q8LE34_9GAMM</name>
<evidence type="ECO:0000313" key="6">
    <source>
        <dbReference type="Proteomes" id="UP000291286"/>
    </source>
</evidence>
<evidence type="ECO:0000256" key="3">
    <source>
        <dbReference type="ARBA" id="ARBA00022833"/>
    </source>
</evidence>
<dbReference type="AlphaFoldDB" id="A0A4Q8LE34"/>
<dbReference type="PANTHER" id="PTHR28620:SF1">
    <property type="entry name" value="CENP-V_GFA DOMAIN-CONTAINING PROTEIN"/>
    <property type="match status" value="1"/>
</dbReference>
<comment type="caution">
    <text evidence="5">The sequence shown here is derived from an EMBL/GenBank/DDBJ whole genome shotgun (WGS) entry which is preliminary data.</text>
</comment>
<keyword evidence="2" id="KW-0479">Metal-binding</keyword>
<dbReference type="Proteomes" id="UP000291286">
    <property type="component" value="Unassembled WGS sequence"/>
</dbReference>
<dbReference type="SUPFAM" id="SSF51316">
    <property type="entry name" value="Mss4-like"/>
    <property type="match status" value="1"/>
</dbReference>
<dbReference type="Pfam" id="PF04828">
    <property type="entry name" value="GFA"/>
    <property type="match status" value="1"/>
</dbReference>
<accession>A0A4Q8LE34</accession>
<dbReference type="GO" id="GO:0046872">
    <property type="term" value="F:metal ion binding"/>
    <property type="evidence" value="ECO:0007669"/>
    <property type="project" value="UniProtKB-KW"/>
</dbReference>
<evidence type="ECO:0000256" key="1">
    <source>
        <dbReference type="ARBA" id="ARBA00005495"/>
    </source>
</evidence>
<proteinExistence type="inferred from homology"/>
<dbReference type="GO" id="GO:0016846">
    <property type="term" value="F:carbon-sulfur lyase activity"/>
    <property type="evidence" value="ECO:0007669"/>
    <property type="project" value="InterPro"/>
</dbReference>
<dbReference type="EMBL" id="SHMB01000006">
    <property type="protein sequence ID" value="TAA27278.1"/>
    <property type="molecule type" value="Genomic_DNA"/>
</dbReference>
<dbReference type="PANTHER" id="PTHR28620">
    <property type="entry name" value="CENTROMERE PROTEIN V"/>
    <property type="match status" value="1"/>
</dbReference>
<protein>
    <submittedName>
        <fullName evidence="5">GFA family protein</fullName>
    </submittedName>
</protein>
<evidence type="ECO:0000256" key="2">
    <source>
        <dbReference type="ARBA" id="ARBA00022723"/>
    </source>
</evidence>
<dbReference type="PROSITE" id="PS51891">
    <property type="entry name" value="CENP_V_GFA"/>
    <property type="match status" value="1"/>
</dbReference>
<evidence type="ECO:0000259" key="4">
    <source>
        <dbReference type="PROSITE" id="PS51891"/>
    </source>
</evidence>
<dbReference type="InterPro" id="IPR011057">
    <property type="entry name" value="Mss4-like_sf"/>
</dbReference>
<dbReference type="InterPro" id="IPR052355">
    <property type="entry name" value="CENP-V-like"/>
</dbReference>
<reference evidence="5 6" key="1">
    <citation type="submission" date="2019-02" db="EMBL/GenBank/DDBJ databases">
        <title>WGS of Pseudoxanthomonas species novum from clinical isolates.</title>
        <authorList>
            <person name="Bernier A.-M."/>
            <person name="Bernard K."/>
            <person name="Vachon A."/>
        </authorList>
    </citation>
    <scope>NUCLEOTIDE SEQUENCE [LARGE SCALE GENOMIC DNA]</scope>
    <source>
        <strain evidence="5 6">NML171202</strain>
    </source>
</reference>
<dbReference type="RefSeq" id="WP_130519840.1">
    <property type="nucleotide sequence ID" value="NZ_SHMA01000001.1"/>
</dbReference>
<evidence type="ECO:0000313" key="5">
    <source>
        <dbReference type="EMBL" id="TAA27278.1"/>
    </source>
</evidence>
<dbReference type="InterPro" id="IPR006913">
    <property type="entry name" value="CENP-V/GFA"/>
</dbReference>